<dbReference type="GO" id="GO:0005506">
    <property type="term" value="F:iron ion binding"/>
    <property type="evidence" value="ECO:0007669"/>
    <property type="project" value="InterPro"/>
</dbReference>
<keyword evidence="2 3" id="KW-0479">Metal-binding</keyword>
<dbReference type="STRING" id="307972.A0A2G8L7M2"/>
<keyword evidence="5" id="KW-1185">Reference proteome</keyword>
<keyword evidence="3" id="KW-0503">Monooxygenase</keyword>
<dbReference type="InterPro" id="IPR001128">
    <property type="entry name" value="Cyt_P450"/>
</dbReference>
<dbReference type="Gene3D" id="1.10.630.10">
    <property type="entry name" value="Cytochrome P450"/>
    <property type="match status" value="1"/>
</dbReference>
<keyword evidence="2 3" id="KW-0349">Heme</keyword>
<dbReference type="PANTHER" id="PTHR24293:SF0">
    <property type="entry name" value="CYP46A1 PROTEIN-RELATED"/>
    <property type="match status" value="1"/>
</dbReference>
<dbReference type="SUPFAM" id="SSF48264">
    <property type="entry name" value="Cytochrome P450"/>
    <property type="match status" value="1"/>
</dbReference>
<proteinExistence type="inferred from homology"/>
<gene>
    <name evidence="4" type="ORF">BSL78_06959</name>
</gene>
<keyword evidence="2 3" id="KW-0408">Iron</keyword>
<name>A0A2G8L7M2_STIJA</name>
<dbReference type="AlphaFoldDB" id="A0A2G8L7M2"/>
<dbReference type="InterPro" id="IPR036396">
    <property type="entry name" value="Cyt_P450_sf"/>
</dbReference>
<dbReference type="Pfam" id="PF00067">
    <property type="entry name" value="p450"/>
    <property type="match status" value="1"/>
</dbReference>
<dbReference type="GO" id="GO:0033781">
    <property type="term" value="F:cholesterol 24-hydroxylase activity"/>
    <property type="evidence" value="ECO:0007669"/>
    <property type="project" value="InterPro"/>
</dbReference>
<evidence type="ECO:0000313" key="4">
    <source>
        <dbReference type="EMBL" id="PIK56140.1"/>
    </source>
</evidence>
<evidence type="ECO:0000256" key="2">
    <source>
        <dbReference type="PIRSR" id="PIRSR602401-1"/>
    </source>
</evidence>
<dbReference type="InterPro" id="IPR039983">
    <property type="entry name" value="CYP46A1"/>
</dbReference>
<dbReference type="GO" id="GO:0020037">
    <property type="term" value="F:heme binding"/>
    <property type="evidence" value="ECO:0007669"/>
    <property type="project" value="InterPro"/>
</dbReference>
<dbReference type="PROSITE" id="PS00086">
    <property type="entry name" value="CYTOCHROME_P450"/>
    <property type="match status" value="1"/>
</dbReference>
<protein>
    <submittedName>
        <fullName evidence="4">Putative cholesterol 24-hydroxylase</fullName>
    </submittedName>
</protein>
<dbReference type="PANTHER" id="PTHR24293">
    <property type="entry name" value="CYTOCHROME P450 FAMILY 46 SUBFAMILY A"/>
    <property type="match status" value="1"/>
</dbReference>
<comment type="cofactor">
    <cofactor evidence="2">
        <name>heme</name>
        <dbReference type="ChEBI" id="CHEBI:30413"/>
    </cofactor>
</comment>
<dbReference type="InterPro" id="IPR002401">
    <property type="entry name" value="Cyt_P450_E_grp-I"/>
</dbReference>
<comment type="similarity">
    <text evidence="1 3">Belongs to the cytochrome P450 family.</text>
</comment>
<evidence type="ECO:0000256" key="3">
    <source>
        <dbReference type="RuleBase" id="RU000461"/>
    </source>
</evidence>
<dbReference type="OrthoDB" id="1470350at2759"/>
<dbReference type="CDD" id="cd20613">
    <property type="entry name" value="CYP46A1-like"/>
    <property type="match status" value="1"/>
</dbReference>
<dbReference type="PRINTS" id="PR00463">
    <property type="entry name" value="EP450I"/>
</dbReference>
<feature type="binding site" description="axial binding residue" evidence="2">
    <location>
        <position position="402"/>
    </location>
    <ligand>
        <name>heme</name>
        <dbReference type="ChEBI" id="CHEBI:30413"/>
    </ligand>
    <ligandPart>
        <name>Fe</name>
        <dbReference type="ChEBI" id="CHEBI:18248"/>
    </ligandPart>
</feature>
<sequence length="481" mass="55799">MSVFVSGNINLVREAVTCNGVPFMQVAWELQEKYGPVFVLFIFHREFVFICDPVTIKTLLMSTEHSKSKHYKSLYGVYGIRFMGKGLVTEIDHDKWNARRKLYNIAFHRKQLMDLMGDFNTSSDKLVLKLKPDADTDKPVQLMDGLRRTTLDVIAKAAFGISEELILKDSPFIDAVETSMQGMHEQLRYPFDWMNPSRWKFRKQVKKSLLFLRDFGKDIITKSQKEQLEGQHQTNNIVHSILQCFHLDFYKFDMETMVDDFVTFFVAGQETTSNLLGFTILELGKRPDIAKRVQEEIDSIVGDKEFVEYQDVMKMEYTLLVFKEVLRLYPPATGTSRMCAHDLTSCGFHIPAGTSIQMSHYITSRMKQFFKNPLEFDPDRFLRDDDHPMYAYFPFSLGVRSCVGQQFALIEARVILSKLFQKFTFKLDPTQSFAILEQLTLKPKAVSKERDGVCYWDMIRSGRDSGFEDVDQRNIDGITIR</sequence>
<accession>A0A2G8L7M2</accession>
<dbReference type="PRINTS" id="PR00385">
    <property type="entry name" value="P450"/>
</dbReference>
<reference evidence="4 5" key="1">
    <citation type="journal article" date="2017" name="PLoS Biol.">
        <title>The sea cucumber genome provides insights into morphological evolution and visceral regeneration.</title>
        <authorList>
            <person name="Zhang X."/>
            <person name="Sun L."/>
            <person name="Yuan J."/>
            <person name="Sun Y."/>
            <person name="Gao Y."/>
            <person name="Zhang L."/>
            <person name="Li S."/>
            <person name="Dai H."/>
            <person name="Hamel J.F."/>
            <person name="Liu C."/>
            <person name="Yu Y."/>
            <person name="Liu S."/>
            <person name="Lin W."/>
            <person name="Guo K."/>
            <person name="Jin S."/>
            <person name="Xu P."/>
            <person name="Storey K.B."/>
            <person name="Huan P."/>
            <person name="Zhang T."/>
            <person name="Zhou Y."/>
            <person name="Zhang J."/>
            <person name="Lin C."/>
            <person name="Li X."/>
            <person name="Xing L."/>
            <person name="Huo D."/>
            <person name="Sun M."/>
            <person name="Wang L."/>
            <person name="Mercier A."/>
            <person name="Li F."/>
            <person name="Yang H."/>
            <person name="Xiang J."/>
        </authorList>
    </citation>
    <scope>NUCLEOTIDE SEQUENCE [LARGE SCALE GENOMIC DNA]</scope>
    <source>
        <strain evidence="4">Shaxun</strain>
        <tissue evidence="4">Muscle</tissue>
    </source>
</reference>
<comment type="caution">
    <text evidence="4">The sequence shown here is derived from an EMBL/GenBank/DDBJ whole genome shotgun (WGS) entry which is preliminary data.</text>
</comment>
<evidence type="ECO:0000313" key="5">
    <source>
        <dbReference type="Proteomes" id="UP000230750"/>
    </source>
</evidence>
<organism evidence="4 5">
    <name type="scientific">Stichopus japonicus</name>
    <name type="common">Sea cucumber</name>
    <dbReference type="NCBI Taxonomy" id="307972"/>
    <lineage>
        <taxon>Eukaryota</taxon>
        <taxon>Metazoa</taxon>
        <taxon>Echinodermata</taxon>
        <taxon>Eleutherozoa</taxon>
        <taxon>Echinozoa</taxon>
        <taxon>Holothuroidea</taxon>
        <taxon>Aspidochirotacea</taxon>
        <taxon>Aspidochirotida</taxon>
        <taxon>Stichopodidae</taxon>
        <taxon>Apostichopus</taxon>
    </lineage>
</organism>
<dbReference type="GO" id="GO:0006707">
    <property type="term" value="P:cholesterol catabolic process"/>
    <property type="evidence" value="ECO:0007669"/>
    <property type="project" value="InterPro"/>
</dbReference>
<dbReference type="EMBL" id="MRZV01000187">
    <property type="protein sequence ID" value="PIK56140.1"/>
    <property type="molecule type" value="Genomic_DNA"/>
</dbReference>
<evidence type="ECO:0000256" key="1">
    <source>
        <dbReference type="ARBA" id="ARBA00010617"/>
    </source>
</evidence>
<dbReference type="InterPro" id="IPR017972">
    <property type="entry name" value="Cyt_P450_CS"/>
</dbReference>
<dbReference type="Proteomes" id="UP000230750">
    <property type="component" value="Unassembled WGS sequence"/>
</dbReference>
<keyword evidence="3" id="KW-0560">Oxidoreductase</keyword>